<dbReference type="SUPFAM" id="SSF103473">
    <property type="entry name" value="MFS general substrate transporter"/>
    <property type="match status" value="1"/>
</dbReference>
<keyword evidence="4 6" id="KW-1133">Transmembrane helix</keyword>
<keyword evidence="5 6" id="KW-0472">Membrane</keyword>
<dbReference type="Pfam" id="PF07690">
    <property type="entry name" value="MFS_1"/>
    <property type="match status" value="1"/>
</dbReference>
<dbReference type="CDD" id="cd06173">
    <property type="entry name" value="MFS_MefA_like"/>
    <property type="match status" value="1"/>
</dbReference>
<dbReference type="EMBL" id="LR134317">
    <property type="protein sequence ID" value="VEF07768.1"/>
    <property type="molecule type" value="Genomic_DNA"/>
</dbReference>
<keyword evidence="2" id="KW-1003">Cell membrane</keyword>
<proteinExistence type="predicted"/>
<gene>
    <name evidence="7" type="ORF">NCTC6180_01249</name>
</gene>
<dbReference type="Gene3D" id="1.20.1250.20">
    <property type="entry name" value="MFS general substrate transporter like domains"/>
    <property type="match status" value="1"/>
</dbReference>
<evidence type="ECO:0000313" key="7">
    <source>
        <dbReference type="EMBL" id="VEF07768.1"/>
    </source>
</evidence>
<evidence type="ECO:0000256" key="2">
    <source>
        <dbReference type="ARBA" id="ARBA00022475"/>
    </source>
</evidence>
<dbReference type="PANTHER" id="PTHR23513">
    <property type="entry name" value="INTEGRAL MEMBRANE EFFLUX PROTEIN-RELATED"/>
    <property type="match status" value="1"/>
</dbReference>
<dbReference type="GO" id="GO:0005886">
    <property type="term" value="C:plasma membrane"/>
    <property type="evidence" value="ECO:0007669"/>
    <property type="project" value="UniProtKB-SubCell"/>
</dbReference>
<keyword evidence="3 6" id="KW-0812">Transmembrane</keyword>
<comment type="subcellular location">
    <subcellularLocation>
        <location evidence="1">Cell membrane</location>
        <topology evidence="1">Multi-pass membrane protein</topology>
    </subcellularLocation>
</comment>
<feature type="transmembrane region" description="Helical" evidence="6">
    <location>
        <begin position="71"/>
        <end position="90"/>
    </location>
</feature>
<feature type="transmembrane region" description="Helical" evidence="6">
    <location>
        <begin position="251"/>
        <end position="269"/>
    </location>
</feature>
<evidence type="ECO:0000256" key="1">
    <source>
        <dbReference type="ARBA" id="ARBA00004651"/>
    </source>
</evidence>
<sequence>MRKNDYQLLASRAINKIGNTVYDYGNSSWIAGLGATGRQYLGYYQLTEGLISLILNPIGGAIADRYKRRQLLLWTDAIGAISCGLLALIANPTIMLYGLITVNALLAISHAFSGTAFRAYVVTLVEKERLVHFNAQLEIVSQIISISSPMLAFLVMDCFGIKTALALDSISFLLSFLCLYTIKDKERHITKQSSQGNRLQLLTDIKEGLQFIYHDNDMFSLLIIASLVNFFIAAFNYLIPFSNQLLGSQSSYASLLSMGALGAILGAFMANKLFKNNQQSLLLSLGLSGLGLLLITPMALLKLPIIVIVLGNLWFECFLTIFNVHFFSIVQKKVPEALLGRVFSSIVTTAILLMPLATTIMTCIPASVHLATFAVIGIGIMATASLAYYCNYRQSSKKKPFI</sequence>
<protein>
    <submittedName>
        <fullName evidence="7">Transporter protein</fullName>
    </submittedName>
</protein>
<evidence type="ECO:0000313" key="8">
    <source>
        <dbReference type="Proteomes" id="UP000269903"/>
    </source>
</evidence>
<feature type="transmembrane region" description="Helical" evidence="6">
    <location>
        <begin position="305"/>
        <end position="326"/>
    </location>
</feature>
<evidence type="ECO:0000256" key="6">
    <source>
        <dbReference type="SAM" id="Phobius"/>
    </source>
</evidence>
<dbReference type="InterPro" id="IPR011701">
    <property type="entry name" value="MFS"/>
</dbReference>
<accession>A0A7Z9D345</accession>
<evidence type="ECO:0000256" key="3">
    <source>
        <dbReference type="ARBA" id="ARBA00022692"/>
    </source>
</evidence>
<dbReference type="InterPro" id="IPR036259">
    <property type="entry name" value="MFS_trans_sf"/>
</dbReference>
<feature type="transmembrane region" description="Helical" evidence="6">
    <location>
        <begin position="219"/>
        <end position="239"/>
    </location>
</feature>
<dbReference type="Proteomes" id="UP000269903">
    <property type="component" value="Chromosome"/>
</dbReference>
<feature type="transmembrane region" description="Helical" evidence="6">
    <location>
        <begin position="96"/>
        <end position="121"/>
    </location>
</feature>
<dbReference type="RefSeq" id="WP_154804037.1">
    <property type="nucleotide sequence ID" value="NZ_LR134317.1"/>
</dbReference>
<feature type="transmembrane region" description="Helical" evidence="6">
    <location>
        <begin position="133"/>
        <end position="155"/>
    </location>
</feature>
<feature type="transmembrane region" description="Helical" evidence="6">
    <location>
        <begin position="281"/>
        <end position="299"/>
    </location>
</feature>
<evidence type="ECO:0000256" key="5">
    <source>
        <dbReference type="ARBA" id="ARBA00023136"/>
    </source>
</evidence>
<dbReference type="AlphaFoldDB" id="A0A7Z9D345"/>
<evidence type="ECO:0000256" key="4">
    <source>
        <dbReference type="ARBA" id="ARBA00022989"/>
    </source>
</evidence>
<reference evidence="7 8" key="1">
    <citation type="submission" date="2018-12" db="EMBL/GenBank/DDBJ databases">
        <authorList>
            <consortium name="Pathogen Informatics"/>
        </authorList>
    </citation>
    <scope>NUCLEOTIDE SEQUENCE [LARGE SCALE GENOMIC DNA]</scope>
    <source>
        <strain evidence="7 8">NCTC6180</strain>
    </source>
</reference>
<dbReference type="GO" id="GO:0022857">
    <property type="term" value="F:transmembrane transporter activity"/>
    <property type="evidence" value="ECO:0007669"/>
    <property type="project" value="InterPro"/>
</dbReference>
<feature type="transmembrane region" description="Helical" evidence="6">
    <location>
        <begin position="161"/>
        <end position="182"/>
    </location>
</feature>
<name>A0A7Z9D345_STRSZ</name>
<feature type="transmembrane region" description="Helical" evidence="6">
    <location>
        <begin position="370"/>
        <end position="390"/>
    </location>
</feature>
<feature type="transmembrane region" description="Helical" evidence="6">
    <location>
        <begin position="338"/>
        <end position="358"/>
    </location>
</feature>
<organism evidence="7 8">
    <name type="scientific">Streptococcus equi subsp. zooepidemicus</name>
    <dbReference type="NCBI Taxonomy" id="40041"/>
    <lineage>
        <taxon>Bacteria</taxon>
        <taxon>Bacillati</taxon>
        <taxon>Bacillota</taxon>
        <taxon>Bacilli</taxon>
        <taxon>Lactobacillales</taxon>
        <taxon>Streptococcaceae</taxon>
        <taxon>Streptococcus</taxon>
    </lineage>
</organism>
<dbReference type="PANTHER" id="PTHR23513:SF11">
    <property type="entry name" value="STAPHYLOFERRIN A TRANSPORTER"/>
    <property type="match status" value="1"/>
</dbReference>